<accession>A0A9D4CHM3</accession>
<reference evidence="1" key="1">
    <citation type="journal article" date="2019" name="bioRxiv">
        <title>The Genome of the Zebra Mussel, Dreissena polymorpha: A Resource for Invasive Species Research.</title>
        <authorList>
            <person name="McCartney M.A."/>
            <person name="Auch B."/>
            <person name="Kono T."/>
            <person name="Mallez S."/>
            <person name="Zhang Y."/>
            <person name="Obille A."/>
            <person name="Becker A."/>
            <person name="Abrahante J.E."/>
            <person name="Garbe J."/>
            <person name="Badalamenti J.P."/>
            <person name="Herman A."/>
            <person name="Mangelson H."/>
            <person name="Liachko I."/>
            <person name="Sullivan S."/>
            <person name="Sone E.D."/>
            <person name="Koren S."/>
            <person name="Silverstein K.A.T."/>
            <person name="Beckman K.B."/>
            <person name="Gohl D.M."/>
        </authorList>
    </citation>
    <scope>NUCLEOTIDE SEQUENCE</scope>
    <source>
        <strain evidence="1">Duluth1</strain>
        <tissue evidence="1">Whole animal</tissue>
    </source>
</reference>
<reference evidence="1" key="2">
    <citation type="submission" date="2020-11" db="EMBL/GenBank/DDBJ databases">
        <authorList>
            <person name="McCartney M.A."/>
            <person name="Auch B."/>
            <person name="Kono T."/>
            <person name="Mallez S."/>
            <person name="Becker A."/>
            <person name="Gohl D.M."/>
            <person name="Silverstein K.A.T."/>
            <person name="Koren S."/>
            <person name="Bechman K.B."/>
            <person name="Herman A."/>
            <person name="Abrahante J.E."/>
            <person name="Garbe J."/>
        </authorList>
    </citation>
    <scope>NUCLEOTIDE SEQUENCE</scope>
    <source>
        <strain evidence="1">Duluth1</strain>
        <tissue evidence="1">Whole animal</tissue>
    </source>
</reference>
<name>A0A9D4CHM3_DREPO</name>
<comment type="caution">
    <text evidence="1">The sequence shown here is derived from an EMBL/GenBank/DDBJ whole genome shotgun (WGS) entry which is preliminary data.</text>
</comment>
<evidence type="ECO:0000313" key="1">
    <source>
        <dbReference type="EMBL" id="KAH3725464.1"/>
    </source>
</evidence>
<keyword evidence="2" id="KW-1185">Reference proteome</keyword>
<protein>
    <submittedName>
        <fullName evidence="1">Uncharacterized protein</fullName>
    </submittedName>
</protein>
<proteinExistence type="predicted"/>
<dbReference type="AlphaFoldDB" id="A0A9D4CHM3"/>
<gene>
    <name evidence="1" type="ORF">DPMN_051308</name>
</gene>
<evidence type="ECO:0000313" key="2">
    <source>
        <dbReference type="Proteomes" id="UP000828390"/>
    </source>
</evidence>
<dbReference type="Proteomes" id="UP000828390">
    <property type="component" value="Unassembled WGS sequence"/>
</dbReference>
<dbReference type="EMBL" id="JAIWYP010000012">
    <property type="protein sequence ID" value="KAH3725464.1"/>
    <property type="molecule type" value="Genomic_DNA"/>
</dbReference>
<organism evidence="1 2">
    <name type="scientific">Dreissena polymorpha</name>
    <name type="common">Zebra mussel</name>
    <name type="synonym">Mytilus polymorpha</name>
    <dbReference type="NCBI Taxonomy" id="45954"/>
    <lineage>
        <taxon>Eukaryota</taxon>
        <taxon>Metazoa</taxon>
        <taxon>Spiralia</taxon>
        <taxon>Lophotrochozoa</taxon>
        <taxon>Mollusca</taxon>
        <taxon>Bivalvia</taxon>
        <taxon>Autobranchia</taxon>
        <taxon>Heteroconchia</taxon>
        <taxon>Euheterodonta</taxon>
        <taxon>Imparidentia</taxon>
        <taxon>Neoheterodontei</taxon>
        <taxon>Myida</taxon>
        <taxon>Dreissenoidea</taxon>
        <taxon>Dreissenidae</taxon>
        <taxon>Dreissena</taxon>
    </lineage>
</organism>
<sequence>MHIEKTAPPPGGNIFQMITTIFKLAKNVTSRETNVLTKFHEDWAKNKTSLHGGYDFPPIMNIFELVRDIYKIDENDPSPPPGGHVILPIRTIFTLNRCIQKTNVLTKFHEDWTKNRKLPRPPPPGGHVFSPIWTIFELVRDTNETNVFTKNTAPPLGGHVFQRNGTIFELNQHIIKTNILTNFELSQGTIGTNALTKFHEDRTINVACRVFTRQNVDDERRTTHETTDKRRSQKLTMSTLCSGELTTSAIQPISVKSEGRKILWRKPTNQQTNQPTDQQTGQKQYVPHYYTCRSIHIILPGSNRIINFKDVTTPYMYKEVTTPYKEVSTLYTEETTPYAEEIII</sequence>